<feature type="domain" description="Radical SAM core" evidence="5">
    <location>
        <begin position="7"/>
        <end position="153"/>
    </location>
</feature>
<comment type="caution">
    <text evidence="6">The sequence shown here is derived from an EMBL/GenBank/DDBJ whole genome shotgun (WGS) entry which is preliminary data.</text>
</comment>
<evidence type="ECO:0000256" key="1">
    <source>
        <dbReference type="ARBA" id="ARBA00022691"/>
    </source>
</evidence>
<evidence type="ECO:0000256" key="3">
    <source>
        <dbReference type="ARBA" id="ARBA00023004"/>
    </source>
</evidence>
<dbReference type="EMBL" id="AZQP01000010">
    <property type="protein sequence ID" value="EYE89026.1"/>
    <property type="molecule type" value="Genomic_DNA"/>
</dbReference>
<dbReference type="PANTHER" id="PTHR11228:SF34">
    <property type="entry name" value="TUNGSTEN-CONTAINING ALDEHYDE FERREDOXIN OXIDOREDUCTASE COFACTOR MODIFYING PROTEIN"/>
    <property type="match status" value="1"/>
</dbReference>
<keyword evidence="1" id="KW-0949">S-adenosyl-L-methionine</keyword>
<keyword evidence="7" id="KW-1185">Reference proteome</keyword>
<evidence type="ECO:0000256" key="2">
    <source>
        <dbReference type="ARBA" id="ARBA00022723"/>
    </source>
</evidence>
<dbReference type="GO" id="GO:0046872">
    <property type="term" value="F:metal ion binding"/>
    <property type="evidence" value="ECO:0007669"/>
    <property type="project" value="UniProtKB-KW"/>
</dbReference>
<evidence type="ECO:0000313" key="7">
    <source>
        <dbReference type="Proteomes" id="UP000019681"/>
    </source>
</evidence>
<evidence type="ECO:0000313" key="6">
    <source>
        <dbReference type="EMBL" id="EYE89026.1"/>
    </source>
</evidence>
<dbReference type="GO" id="GO:0051536">
    <property type="term" value="F:iron-sulfur cluster binding"/>
    <property type="evidence" value="ECO:0007669"/>
    <property type="project" value="UniProtKB-KW"/>
</dbReference>
<dbReference type="SFLD" id="SFLDG01067">
    <property type="entry name" value="SPASM/twitch_domain_containing"/>
    <property type="match status" value="1"/>
</dbReference>
<dbReference type="InterPro" id="IPR007197">
    <property type="entry name" value="rSAM"/>
</dbReference>
<dbReference type="SFLD" id="SFLDS00029">
    <property type="entry name" value="Radical_SAM"/>
    <property type="match status" value="1"/>
</dbReference>
<dbReference type="CDD" id="cd01335">
    <property type="entry name" value="Radical_SAM"/>
    <property type="match status" value="1"/>
</dbReference>
<proteinExistence type="predicted"/>
<dbReference type="SUPFAM" id="SSF102114">
    <property type="entry name" value="Radical SAM enzymes"/>
    <property type="match status" value="1"/>
</dbReference>
<dbReference type="RefSeq" id="WP_035378702.1">
    <property type="nucleotide sequence ID" value="NZ_AZQP01000010.1"/>
</dbReference>
<gene>
    <name evidence="6" type="ORF">Q428_04980</name>
</gene>
<dbReference type="OrthoDB" id="9810775at2"/>
<name>A0A017RWT8_9CLOT</name>
<dbReference type="Gene3D" id="3.20.20.70">
    <property type="entry name" value="Aldolase class I"/>
    <property type="match status" value="1"/>
</dbReference>
<dbReference type="InterPro" id="IPR058240">
    <property type="entry name" value="rSAM_sf"/>
</dbReference>
<dbReference type="InterPro" id="IPR050377">
    <property type="entry name" value="Radical_SAM_PqqE_MftC-like"/>
</dbReference>
<keyword evidence="3" id="KW-0408">Iron</keyword>
<dbReference type="Pfam" id="PF04055">
    <property type="entry name" value="Radical_SAM"/>
    <property type="match status" value="1"/>
</dbReference>
<dbReference type="AlphaFoldDB" id="A0A017RWT8"/>
<dbReference type="InterPro" id="IPR013785">
    <property type="entry name" value="Aldolase_TIM"/>
</dbReference>
<keyword evidence="4" id="KW-0411">Iron-sulfur</keyword>
<keyword evidence="2" id="KW-0479">Metal-binding</keyword>
<accession>A0A017RWT8</accession>
<evidence type="ECO:0000256" key="4">
    <source>
        <dbReference type="ARBA" id="ARBA00023014"/>
    </source>
</evidence>
<reference evidence="6 7" key="1">
    <citation type="journal article" date="2014" name="Genome Announc.">
        <title>Draft Genome Sequence of Fervidicella metallireducens Strain AeBT, an Iron-Reducing Thermoanaerobe from the Great Artesian Basin.</title>
        <authorList>
            <person name="Patel B.K."/>
        </authorList>
    </citation>
    <scope>NUCLEOTIDE SEQUENCE [LARGE SCALE GENOMIC DNA]</scope>
    <source>
        <strain evidence="6 7">AeB</strain>
    </source>
</reference>
<dbReference type="PANTHER" id="PTHR11228">
    <property type="entry name" value="RADICAL SAM DOMAIN PROTEIN"/>
    <property type="match status" value="1"/>
</dbReference>
<protein>
    <recommendedName>
        <fullName evidence="5">Radical SAM core domain-containing protein</fullName>
    </recommendedName>
</protein>
<dbReference type="STRING" id="1403537.Q428_04980"/>
<organism evidence="6 7">
    <name type="scientific">Fervidicella metallireducens AeB</name>
    <dbReference type="NCBI Taxonomy" id="1403537"/>
    <lineage>
        <taxon>Bacteria</taxon>
        <taxon>Bacillati</taxon>
        <taxon>Bacillota</taxon>
        <taxon>Clostridia</taxon>
        <taxon>Eubacteriales</taxon>
        <taxon>Clostridiaceae</taxon>
        <taxon>Fervidicella</taxon>
    </lineage>
</organism>
<dbReference type="Proteomes" id="UP000019681">
    <property type="component" value="Unassembled WGS sequence"/>
</dbReference>
<dbReference type="GO" id="GO:0003824">
    <property type="term" value="F:catalytic activity"/>
    <property type="evidence" value="ECO:0007669"/>
    <property type="project" value="InterPro"/>
</dbReference>
<evidence type="ECO:0000259" key="5">
    <source>
        <dbReference type="Pfam" id="PF04055"/>
    </source>
</evidence>
<sequence>MKGIKVYFTYNCNIMCNSCKYKCGPHIKGIMPIETFKQEVFKAYNQGFSDFIQIEGGEPFLHIGTVFKYMKKINSLECKKYITTNGYWGYIDYYLDTLNDLKSLGLNEVIIEYDYFHSIFINKDIILNAIEKIKKAGLEVSIRSVVVSNSLKEDSDMITFQLLKDIKKEFGRIKINFELLYDNKNNWKDIEYKEIKFK</sequence>